<gene>
    <name evidence="2" type="ORF">F511_32809</name>
</gene>
<proteinExistence type="predicted"/>
<feature type="region of interest" description="Disordered" evidence="1">
    <location>
        <begin position="180"/>
        <end position="229"/>
    </location>
</feature>
<protein>
    <submittedName>
        <fullName evidence="2">TMV resistance protein N-like</fullName>
    </submittedName>
</protein>
<evidence type="ECO:0000313" key="2">
    <source>
        <dbReference type="EMBL" id="KZV33528.1"/>
    </source>
</evidence>
<dbReference type="EMBL" id="KV005754">
    <property type="protein sequence ID" value="KZV33528.1"/>
    <property type="molecule type" value="Genomic_DNA"/>
</dbReference>
<reference evidence="2 3" key="1">
    <citation type="journal article" date="2015" name="Proc. Natl. Acad. Sci. U.S.A.">
        <title>The resurrection genome of Boea hygrometrica: A blueprint for survival of dehydration.</title>
        <authorList>
            <person name="Xiao L."/>
            <person name="Yang G."/>
            <person name="Zhang L."/>
            <person name="Yang X."/>
            <person name="Zhao S."/>
            <person name="Ji Z."/>
            <person name="Zhou Q."/>
            <person name="Hu M."/>
            <person name="Wang Y."/>
            <person name="Chen M."/>
            <person name="Xu Y."/>
            <person name="Jin H."/>
            <person name="Xiao X."/>
            <person name="Hu G."/>
            <person name="Bao F."/>
            <person name="Hu Y."/>
            <person name="Wan P."/>
            <person name="Li L."/>
            <person name="Deng X."/>
            <person name="Kuang T."/>
            <person name="Xiang C."/>
            <person name="Zhu J.K."/>
            <person name="Oliver M.J."/>
            <person name="He Y."/>
        </authorList>
    </citation>
    <scope>NUCLEOTIDE SEQUENCE [LARGE SCALE GENOMIC DNA]</scope>
    <source>
        <strain evidence="3">cv. XS01</strain>
    </source>
</reference>
<keyword evidence="3" id="KW-1185">Reference proteome</keyword>
<dbReference type="AlphaFoldDB" id="A0A2Z7BN63"/>
<sequence>MANQTSEDEVFDFSNTEFTREYLVSALNDMVQEYRKLSPTFEEVKAEKIDLKNSSAEPSTVELGEADSLQIELSKLKAENDWLRSRSCELEAEKERLNEVMSSWTKSSVSLSKLHEAQKPLNDKSGLGFNVDENSARETSTQSQMVYEKFKKMNFVKSVIYENCESVRYNDQISGQLNQKGKAGIGYVRPENSKPSWLKNKLEKDKAKAGSKSFAPNQPRRSSKKAKSV</sequence>
<name>A0A2Z7BN63_9LAMI</name>
<evidence type="ECO:0000256" key="1">
    <source>
        <dbReference type="SAM" id="MobiDB-lite"/>
    </source>
</evidence>
<dbReference type="Proteomes" id="UP000250235">
    <property type="component" value="Unassembled WGS sequence"/>
</dbReference>
<organism evidence="2 3">
    <name type="scientific">Dorcoceras hygrometricum</name>
    <dbReference type="NCBI Taxonomy" id="472368"/>
    <lineage>
        <taxon>Eukaryota</taxon>
        <taxon>Viridiplantae</taxon>
        <taxon>Streptophyta</taxon>
        <taxon>Embryophyta</taxon>
        <taxon>Tracheophyta</taxon>
        <taxon>Spermatophyta</taxon>
        <taxon>Magnoliopsida</taxon>
        <taxon>eudicotyledons</taxon>
        <taxon>Gunneridae</taxon>
        <taxon>Pentapetalae</taxon>
        <taxon>asterids</taxon>
        <taxon>lamiids</taxon>
        <taxon>Lamiales</taxon>
        <taxon>Gesneriaceae</taxon>
        <taxon>Didymocarpoideae</taxon>
        <taxon>Trichosporeae</taxon>
        <taxon>Loxocarpinae</taxon>
        <taxon>Dorcoceras</taxon>
    </lineage>
</organism>
<evidence type="ECO:0000313" key="3">
    <source>
        <dbReference type="Proteomes" id="UP000250235"/>
    </source>
</evidence>
<accession>A0A2Z7BN63</accession>